<keyword evidence="3" id="KW-1003">Cell membrane</keyword>
<keyword evidence="4 8" id="KW-0812">Transmembrane</keyword>
<dbReference type="GO" id="GO:0005737">
    <property type="term" value="C:cytoplasm"/>
    <property type="evidence" value="ECO:0007669"/>
    <property type="project" value="TreeGrafter"/>
</dbReference>
<evidence type="ECO:0000256" key="1">
    <source>
        <dbReference type="ARBA" id="ARBA00004236"/>
    </source>
</evidence>
<comment type="similarity">
    <text evidence="2">Belongs to the CD36 family.</text>
</comment>
<reference evidence="9" key="1">
    <citation type="submission" date="2015-11" db="EMBL/GenBank/DDBJ databases">
        <title>De novo transcriptome assembly of four potential Pierce s Disease insect vectors from Arizona vineyards.</title>
        <authorList>
            <person name="Tassone E.E."/>
        </authorList>
    </citation>
    <scope>NUCLEOTIDE SEQUENCE</scope>
</reference>
<dbReference type="PANTHER" id="PTHR11923:SF93">
    <property type="entry name" value="GH07959P-RELATED"/>
    <property type="match status" value="1"/>
</dbReference>
<evidence type="ECO:0000313" key="9">
    <source>
        <dbReference type="EMBL" id="JAT32447.1"/>
    </source>
</evidence>
<keyword evidence="7" id="KW-0325">Glycoprotein</keyword>
<gene>
    <name evidence="9" type="ORF">g.11010</name>
</gene>
<accession>A0A1B6M942</accession>
<feature type="transmembrane region" description="Helical" evidence="8">
    <location>
        <begin position="20"/>
        <end position="45"/>
    </location>
</feature>
<feature type="transmembrane region" description="Helical" evidence="8">
    <location>
        <begin position="447"/>
        <end position="473"/>
    </location>
</feature>
<dbReference type="InterPro" id="IPR002159">
    <property type="entry name" value="CD36_fam"/>
</dbReference>
<protein>
    <submittedName>
        <fullName evidence="9">Uncharacterized protein</fullName>
    </submittedName>
</protein>
<evidence type="ECO:0000256" key="3">
    <source>
        <dbReference type="ARBA" id="ARBA00022475"/>
    </source>
</evidence>
<keyword evidence="5 8" id="KW-1133">Transmembrane helix</keyword>
<evidence type="ECO:0000256" key="5">
    <source>
        <dbReference type="ARBA" id="ARBA00022989"/>
    </source>
</evidence>
<dbReference type="Pfam" id="PF01130">
    <property type="entry name" value="CD36"/>
    <property type="match status" value="1"/>
</dbReference>
<dbReference type="GO" id="GO:0005044">
    <property type="term" value="F:scavenger receptor activity"/>
    <property type="evidence" value="ECO:0007669"/>
    <property type="project" value="TreeGrafter"/>
</dbReference>
<keyword evidence="6 8" id="KW-0472">Membrane</keyword>
<comment type="subcellular location">
    <subcellularLocation>
        <location evidence="1">Cell membrane</location>
    </subcellularLocation>
</comment>
<evidence type="ECO:0000256" key="2">
    <source>
        <dbReference type="ARBA" id="ARBA00010532"/>
    </source>
</evidence>
<dbReference type="GO" id="GO:0005886">
    <property type="term" value="C:plasma membrane"/>
    <property type="evidence" value="ECO:0007669"/>
    <property type="project" value="UniProtKB-SubCell"/>
</dbReference>
<feature type="non-terminal residue" evidence="9">
    <location>
        <position position="1"/>
    </location>
</feature>
<name>A0A1B6M942_9HEMI</name>
<sequence length="507" mass="57816">RPRLSTQLKMRSLFLPSCGYVLSSVLIITGIFFLFIYPFILQYFVNKEFQLSPRSQSFKHWRKTPIPVTLDFYLFNWTNPESKIGKNYKPTFRELGPYRFYENREKVNVTWNDNGTVSYRQKRTWHFSQTESAGSLDDVVTTINGVTLTAAYMVRNSGYIQQQSISMAFGFTKQRISVSHSVRDLLFDGYSNNLMTIAHQLPSLTEMSSPFDKFAWFYLRNASYTFDGWFNLDTGALDMSRLGTVHTWNNKRETGFFSGSCGDVKGFSGDLFPPGLIRKDTRLELFSQDLCRTLPFQYMRDEEVHGLQGHRFIGSTDFLDSGSKNKDNSCFCNGDCLPSGLLNLTSCRFGAPVFVSYPHFHDANPVYLNKVEGLRPNPDKHQFYFTIEPTYGIPIDVGARVQLNMLVQPVPHMSMYKNVPKMMFPVLWVDQRVTITEDLARELRMVLLLPTVGVVLGGFTLTLGTALLLTLVIRDRRKDSDQEVVKSSGLVGVELPSDQQSIPAVKS</sequence>
<dbReference type="AlphaFoldDB" id="A0A1B6M942"/>
<organism evidence="9">
    <name type="scientific">Graphocephala atropunctata</name>
    <dbReference type="NCBI Taxonomy" id="36148"/>
    <lineage>
        <taxon>Eukaryota</taxon>
        <taxon>Metazoa</taxon>
        <taxon>Ecdysozoa</taxon>
        <taxon>Arthropoda</taxon>
        <taxon>Hexapoda</taxon>
        <taxon>Insecta</taxon>
        <taxon>Pterygota</taxon>
        <taxon>Neoptera</taxon>
        <taxon>Paraneoptera</taxon>
        <taxon>Hemiptera</taxon>
        <taxon>Auchenorrhyncha</taxon>
        <taxon>Membracoidea</taxon>
        <taxon>Cicadellidae</taxon>
        <taxon>Cicadellinae</taxon>
        <taxon>Cicadellini</taxon>
        <taxon>Graphocephala</taxon>
    </lineage>
</organism>
<evidence type="ECO:0000256" key="6">
    <source>
        <dbReference type="ARBA" id="ARBA00023136"/>
    </source>
</evidence>
<dbReference type="EMBL" id="GEBQ01007530">
    <property type="protein sequence ID" value="JAT32447.1"/>
    <property type="molecule type" value="Transcribed_RNA"/>
</dbReference>
<dbReference type="PANTHER" id="PTHR11923">
    <property type="entry name" value="SCAVENGER RECEPTOR CLASS B TYPE-1 SR-B1"/>
    <property type="match status" value="1"/>
</dbReference>
<evidence type="ECO:0000256" key="7">
    <source>
        <dbReference type="ARBA" id="ARBA00023180"/>
    </source>
</evidence>
<proteinExistence type="inferred from homology"/>
<evidence type="ECO:0000256" key="8">
    <source>
        <dbReference type="SAM" id="Phobius"/>
    </source>
</evidence>
<dbReference type="PRINTS" id="PR01609">
    <property type="entry name" value="CD36FAMILY"/>
</dbReference>
<evidence type="ECO:0000256" key="4">
    <source>
        <dbReference type="ARBA" id="ARBA00022692"/>
    </source>
</evidence>